<evidence type="ECO:0000259" key="2">
    <source>
        <dbReference type="Pfam" id="PF03732"/>
    </source>
</evidence>
<feature type="domain" description="Retrotransposon gag" evidence="2">
    <location>
        <begin position="444"/>
        <end position="538"/>
    </location>
</feature>
<protein>
    <recommendedName>
        <fullName evidence="2">Retrotransposon gag domain-containing protein</fullName>
    </recommendedName>
</protein>
<organism evidence="3 4">
    <name type="scientific">Cinchona calisaya</name>
    <dbReference type="NCBI Taxonomy" id="153742"/>
    <lineage>
        <taxon>Eukaryota</taxon>
        <taxon>Viridiplantae</taxon>
        <taxon>Streptophyta</taxon>
        <taxon>Embryophyta</taxon>
        <taxon>Tracheophyta</taxon>
        <taxon>Spermatophyta</taxon>
        <taxon>Magnoliopsida</taxon>
        <taxon>eudicotyledons</taxon>
        <taxon>Gunneridae</taxon>
        <taxon>Pentapetalae</taxon>
        <taxon>asterids</taxon>
        <taxon>lamiids</taxon>
        <taxon>Gentianales</taxon>
        <taxon>Rubiaceae</taxon>
        <taxon>Cinchonoideae</taxon>
        <taxon>Cinchoneae</taxon>
        <taxon>Cinchona</taxon>
    </lineage>
</organism>
<dbReference type="AlphaFoldDB" id="A0ABD2ZPL2"/>
<evidence type="ECO:0000256" key="1">
    <source>
        <dbReference type="SAM" id="MobiDB-lite"/>
    </source>
</evidence>
<evidence type="ECO:0000313" key="3">
    <source>
        <dbReference type="EMBL" id="KAL3520300.1"/>
    </source>
</evidence>
<dbReference type="Pfam" id="PF03732">
    <property type="entry name" value="Retrotrans_gag"/>
    <property type="match status" value="1"/>
</dbReference>
<dbReference type="PANTHER" id="PTHR46007">
    <property type="entry name" value="MEDIATOR OF RNA POLYMERASE II TRANSCRIPTION SUBUNIT 12"/>
    <property type="match status" value="1"/>
</dbReference>
<dbReference type="InterPro" id="IPR005162">
    <property type="entry name" value="Retrotrans_gag_dom"/>
</dbReference>
<feature type="non-terminal residue" evidence="3">
    <location>
        <position position="616"/>
    </location>
</feature>
<feature type="region of interest" description="Disordered" evidence="1">
    <location>
        <begin position="1"/>
        <end position="20"/>
    </location>
</feature>
<comment type="caution">
    <text evidence="3">The sequence shown here is derived from an EMBL/GenBank/DDBJ whole genome shotgun (WGS) entry which is preliminary data.</text>
</comment>
<keyword evidence="4" id="KW-1185">Reference proteome</keyword>
<proteinExistence type="predicted"/>
<dbReference type="PANTHER" id="PTHR46007:SF8">
    <property type="entry name" value="C2H2-TYPE DOMAIN-CONTAINING PROTEIN"/>
    <property type="match status" value="1"/>
</dbReference>
<accession>A0ABD2ZPL2</accession>
<dbReference type="EMBL" id="JBJUIK010000008">
    <property type="protein sequence ID" value="KAL3520300.1"/>
    <property type="molecule type" value="Genomic_DNA"/>
</dbReference>
<feature type="region of interest" description="Disordered" evidence="1">
    <location>
        <begin position="592"/>
        <end position="616"/>
    </location>
</feature>
<reference evidence="3 4" key="1">
    <citation type="submission" date="2024-11" db="EMBL/GenBank/DDBJ databases">
        <title>A near-complete genome assembly of Cinchona calisaya.</title>
        <authorList>
            <person name="Lian D.C."/>
            <person name="Zhao X.W."/>
            <person name="Wei L."/>
        </authorList>
    </citation>
    <scope>NUCLEOTIDE SEQUENCE [LARGE SCALE GENOMIC DNA]</scope>
    <source>
        <tissue evidence="3">Nenye</tissue>
    </source>
</reference>
<dbReference type="InterPro" id="IPR051647">
    <property type="entry name" value="Mediator_comp_sub12"/>
</dbReference>
<dbReference type="Proteomes" id="UP001630127">
    <property type="component" value="Unassembled WGS sequence"/>
</dbReference>
<evidence type="ECO:0000313" key="4">
    <source>
        <dbReference type="Proteomes" id="UP001630127"/>
    </source>
</evidence>
<gene>
    <name evidence="3" type="ORF">ACH5RR_018449</name>
</gene>
<name>A0ABD2ZPL2_9GENT</name>
<sequence>MERARKRKNVDTATRTGDDEIHDAEMEVPLINLVHGSRNAASRVDQGIPRAKEATFNVETAATSSQAVDIGVLLQTMTQVMQNQNQQQLQQQKLQQEQTQSSYFDKLYRANAPNFEGGPDPDVALNWIAQMETKFKALRFPEDVKVMERARKRKNVDTATRTGDDEIHDAEMEVPLINLVHGSRNAASRVDQGIPRAKEATFNVETAATSSQAVDIGVLLQTMTQVMQNQNQQQLQQQKLQQEQTQSSYFDKLYRANAPNFEGGPDPDVALNWIAQMETKFKALRFPEDVKVMERARKRKNVDTATRTGDDEIHDAEMEVPLINLVHGSRNAASRVDQGIPRAKEATFNVETAATSSQAVDIGVLLQTMTQVMQNQNQQQLQQQKLQQEQTQSSYFDKLYRANAPNFEGGPDPDVALNWIAQMETKFKALRFPEDVKVQVVIPFLVGNAENWWRSMEPMINVAENDITWEEFKEMFLDQYFPRALRKKRQNDFYSLRQTENMTVLQYANKFTSLGRFCPKVFEDEEEKMDRFEQGLREEIGCQLASHKFTTFKNMYDAALAVEMRFKLNEGERSIGKKPRWMMGSNQAVGTRQQGNFQNANKRRGPINANGGKLKQ</sequence>